<organism evidence="8 9">
    <name type="scientific">Cinnamomum micranthum f. kanehirae</name>
    <dbReference type="NCBI Taxonomy" id="337451"/>
    <lineage>
        <taxon>Eukaryota</taxon>
        <taxon>Viridiplantae</taxon>
        <taxon>Streptophyta</taxon>
        <taxon>Embryophyta</taxon>
        <taxon>Tracheophyta</taxon>
        <taxon>Spermatophyta</taxon>
        <taxon>Magnoliopsida</taxon>
        <taxon>Magnoliidae</taxon>
        <taxon>Laurales</taxon>
        <taxon>Lauraceae</taxon>
        <taxon>Cinnamomum</taxon>
    </lineage>
</organism>
<feature type="region of interest" description="Disordered" evidence="6">
    <location>
        <begin position="428"/>
        <end position="447"/>
    </location>
</feature>
<comment type="subcellular location">
    <subcellularLocation>
        <location evidence="1">Nucleus</location>
    </subcellularLocation>
</comment>
<dbReference type="FunFam" id="1.10.3180.10:FF:000002">
    <property type="entry name" value="Ethylene insensitive 3-like 1"/>
    <property type="match status" value="1"/>
</dbReference>
<keyword evidence="3" id="KW-0936">Ethylene signaling pathway</keyword>
<evidence type="ECO:0000256" key="2">
    <source>
        <dbReference type="ARBA" id="ARBA00009416"/>
    </source>
</evidence>
<protein>
    <submittedName>
        <fullName evidence="8">ETHYLENE INSENSITIVE 3-like 3 protein</fullName>
    </submittedName>
</protein>
<sequence length="638" mass="71827">MASNGLEDDFDFEVDDEFRCENITENDVSDEEIDPEELERRMWKDRIKLKRIKERQKLAAQQAAEKAKQKSVTDQAMRKKISRAQDGILKYMLKLMEVCNARGFVYGIIPEKGKPVSGSSDNIRAWWKEKVKFDKNGPAAIAKYEAENLAIRTGENLGRGNLHGLQDLQDATLGSLLSSLMQHCNPPQRKYPLDKGVPPPWWPSGNEGWWIGLGLPLGQVPPYKKPHDLKKSWKVGVLTAVIKHMSPDIAKIKRHVRQSKCLQDKMTAKESVIWLGVLNREESSMQQASDKSSVSGVTEMRSGTRKGRREAVVCNSSDYDVGSFEDNQDSVTSKDDENDLQVGLVPCLENVDSTVKTSHPHQNSNELVQEKALVEEQPNRKRPRGTSLDADQPVMLPQNEQWHGDSRSSLPDMNHTALQPNRYQMHAGQLENHPHPSMRGPPHEEDLGSQIQLNESGLSYYSVSPDNMTAQRVNVGGQPLVYPGIQYTGLHHRNAFGFYGSSEDYRPPDNRQQLEIAMADQNIRTEGYRPPDNRQQLQIAMADQNIRPEGTVVHDETHVFEHVLTLDSNSNESMVQDMFHTGQDTLVGSHYGSPIRSLSLDNGFNSSFHLGINDNDPLDASDLDFSVDEDLILQYFGA</sequence>
<comment type="caution">
    <text evidence="8">The sequence shown here is derived from an EMBL/GenBank/DDBJ whole genome shotgun (WGS) entry which is preliminary data.</text>
</comment>
<dbReference type="InterPro" id="IPR047091">
    <property type="entry name" value="EIN3-like_DNA-bd"/>
</dbReference>
<dbReference type="STRING" id="337451.A0A3S4NIV5"/>
<gene>
    <name evidence="8" type="ORF">CKAN_00631000</name>
</gene>
<dbReference type="AlphaFoldDB" id="A0A3S4NIV5"/>
<dbReference type="InterPro" id="IPR023278">
    <property type="entry name" value="Ethylene_insens-like_DNA-bd"/>
</dbReference>
<dbReference type="PANTHER" id="PTHR33305:SF30">
    <property type="entry name" value="ETHYLENE INSENSITIVE 3-LIKE 3 PROTEIN"/>
    <property type="match status" value="1"/>
</dbReference>
<reference evidence="8 9" key="1">
    <citation type="journal article" date="2019" name="Nat. Plants">
        <title>Stout camphor tree genome fills gaps in understanding of flowering plant genome evolution.</title>
        <authorList>
            <person name="Chaw S.M."/>
            <person name="Liu Y.C."/>
            <person name="Wu Y.W."/>
            <person name="Wang H.Y."/>
            <person name="Lin C.I."/>
            <person name="Wu C.S."/>
            <person name="Ke H.M."/>
            <person name="Chang L.Y."/>
            <person name="Hsu C.Y."/>
            <person name="Yang H.T."/>
            <person name="Sudianto E."/>
            <person name="Hsu M.H."/>
            <person name="Wu K.P."/>
            <person name="Wang L.N."/>
            <person name="Leebens-Mack J.H."/>
            <person name="Tsai I.J."/>
        </authorList>
    </citation>
    <scope>NUCLEOTIDE SEQUENCE [LARGE SCALE GENOMIC DNA]</scope>
    <source>
        <strain evidence="9">cv. Chaw 1501</strain>
        <tissue evidence="8">Young leaves</tissue>
    </source>
</reference>
<evidence type="ECO:0000256" key="6">
    <source>
        <dbReference type="SAM" id="MobiDB-lite"/>
    </source>
</evidence>
<evidence type="ECO:0000313" key="8">
    <source>
        <dbReference type="EMBL" id="RWR77806.1"/>
    </source>
</evidence>
<evidence type="ECO:0000256" key="3">
    <source>
        <dbReference type="ARBA" id="ARBA00022745"/>
    </source>
</evidence>
<dbReference type="SUPFAM" id="SSF116768">
    <property type="entry name" value="DNA-binding domain of EIN3-like"/>
    <property type="match status" value="1"/>
</dbReference>
<dbReference type="Pfam" id="PF04873">
    <property type="entry name" value="EIN3_DNA-bd"/>
    <property type="match status" value="1"/>
</dbReference>
<evidence type="ECO:0000256" key="1">
    <source>
        <dbReference type="ARBA" id="ARBA00004123"/>
    </source>
</evidence>
<dbReference type="GO" id="GO:0003700">
    <property type="term" value="F:DNA-binding transcription factor activity"/>
    <property type="evidence" value="ECO:0007669"/>
    <property type="project" value="InterPro"/>
</dbReference>
<dbReference type="OrthoDB" id="2017676at2759"/>
<evidence type="ECO:0000256" key="4">
    <source>
        <dbReference type="ARBA" id="ARBA00023125"/>
    </source>
</evidence>
<comment type="similarity">
    <text evidence="2">Belongs to the EIN3 family.</text>
</comment>
<keyword evidence="5" id="KW-0539">Nucleus</keyword>
<dbReference type="InterPro" id="IPR006957">
    <property type="entry name" value="EIN3"/>
</dbReference>
<dbReference type="EMBL" id="QPKB01000002">
    <property type="protein sequence ID" value="RWR77806.1"/>
    <property type="molecule type" value="Genomic_DNA"/>
</dbReference>
<proteinExistence type="inferred from homology"/>
<evidence type="ECO:0000259" key="7">
    <source>
        <dbReference type="Pfam" id="PF04873"/>
    </source>
</evidence>
<dbReference type="Gene3D" id="1.10.3180.10">
    <property type="entry name" value="DNA-binding domain of EIN3-like"/>
    <property type="match status" value="2"/>
</dbReference>
<feature type="region of interest" description="Disordered" evidence="6">
    <location>
        <begin position="284"/>
        <end position="312"/>
    </location>
</feature>
<feature type="domain" description="Ethylene insensitive 3-like DNA-binding" evidence="7">
    <location>
        <begin position="36"/>
        <end position="282"/>
    </location>
</feature>
<accession>A0A3S4NIV5</accession>
<feature type="region of interest" description="Disordered" evidence="6">
    <location>
        <begin position="374"/>
        <end position="415"/>
    </location>
</feature>
<keyword evidence="4" id="KW-0238">DNA-binding</keyword>
<name>A0A3S4NIV5_9MAGN</name>
<dbReference type="Proteomes" id="UP000283530">
    <property type="component" value="Unassembled WGS sequence"/>
</dbReference>
<dbReference type="PANTHER" id="PTHR33305">
    <property type="entry name" value="ETHYLENE INSENSITIVE 3-LIKE 2 PROTEIN"/>
    <property type="match status" value="1"/>
</dbReference>
<dbReference type="GO" id="GO:0005634">
    <property type="term" value="C:nucleus"/>
    <property type="evidence" value="ECO:0007669"/>
    <property type="project" value="UniProtKB-SubCell"/>
</dbReference>
<dbReference type="GO" id="GO:0043565">
    <property type="term" value="F:sequence-specific DNA binding"/>
    <property type="evidence" value="ECO:0007669"/>
    <property type="project" value="UniProtKB-ARBA"/>
</dbReference>
<dbReference type="GO" id="GO:0009873">
    <property type="term" value="P:ethylene-activated signaling pathway"/>
    <property type="evidence" value="ECO:0007669"/>
    <property type="project" value="UniProtKB-KW"/>
</dbReference>
<evidence type="ECO:0000313" key="9">
    <source>
        <dbReference type="Proteomes" id="UP000283530"/>
    </source>
</evidence>
<evidence type="ECO:0000256" key="5">
    <source>
        <dbReference type="ARBA" id="ARBA00023242"/>
    </source>
</evidence>
<dbReference type="FunFam" id="1.10.3180.10:FF:000001">
    <property type="entry name" value="Ethylene insensitive 3-like 1"/>
    <property type="match status" value="1"/>
</dbReference>
<keyword evidence="9" id="KW-1185">Reference proteome</keyword>
<feature type="compositionally biased region" description="Polar residues" evidence="6">
    <location>
        <begin position="284"/>
        <end position="296"/>
    </location>
</feature>